<dbReference type="SUPFAM" id="SSF52540">
    <property type="entry name" value="P-loop containing nucleoside triphosphate hydrolases"/>
    <property type="match status" value="1"/>
</dbReference>
<dbReference type="Gene3D" id="3.40.50.300">
    <property type="entry name" value="P-loop containing nucleotide triphosphate hydrolases"/>
    <property type="match status" value="1"/>
</dbReference>
<comment type="caution">
    <text evidence="5">The sequence shown here is derived from an EMBL/GenBank/DDBJ whole genome shotgun (WGS) entry which is preliminary data.</text>
</comment>
<feature type="domain" description="ABC transporter" evidence="4">
    <location>
        <begin position="6"/>
        <end position="254"/>
    </location>
</feature>
<dbReference type="InterPro" id="IPR032823">
    <property type="entry name" value="BCA_ABC_TP_C"/>
</dbReference>
<dbReference type="PANTHER" id="PTHR45772:SF7">
    <property type="entry name" value="AMINO ACID ABC TRANSPORTER ATP-BINDING PROTEIN"/>
    <property type="match status" value="1"/>
</dbReference>
<name>A0A6L8W6H4_9PROT</name>
<dbReference type="GO" id="GO:0005886">
    <property type="term" value="C:plasma membrane"/>
    <property type="evidence" value="ECO:0007669"/>
    <property type="project" value="TreeGrafter"/>
</dbReference>
<keyword evidence="3 5" id="KW-0067">ATP-binding</keyword>
<dbReference type="GO" id="GO:0005304">
    <property type="term" value="F:L-valine transmembrane transporter activity"/>
    <property type="evidence" value="ECO:0007669"/>
    <property type="project" value="TreeGrafter"/>
</dbReference>
<reference evidence="5 6" key="1">
    <citation type="submission" date="2019-12" db="EMBL/GenBank/DDBJ databases">
        <title>Snethiella sp. nov. sp. isolated from sea sand.</title>
        <authorList>
            <person name="Kim J."/>
            <person name="Jeong S.E."/>
            <person name="Jung H.S."/>
            <person name="Jeon C.O."/>
        </authorList>
    </citation>
    <scope>NUCLEOTIDE SEQUENCE [LARGE SCALE GENOMIC DNA]</scope>
    <source>
        <strain evidence="5 6">DP05</strain>
    </source>
</reference>
<evidence type="ECO:0000256" key="2">
    <source>
        <dbReference type="ARBA" id="ARBA00022741"/>
    </source>
</evidence>
<dbReference type="EMBL" id="WTUW01000002">
    <property type="protein sequence ID" value="MZR30746.1"/>
    <property type="molecule type" value="Genomic_DNA"/>
</dbReference>
<keyword evidence="2" id="KW-0547">Nucleotide-binding</keyword>
<dbReference type="GO" id="GO:0005524">
    <property type="term" value="F:ATP binding"/>
    <property type="evidence" value="ECO:0007669"/>
    <property type="project" value="UniProtKB-KW"/>
</dbReference>
<dbReference type="GO" id="GO:1903806">
    <property type="term" value="P:L-isoleucine import across plasma membrane"/>
    <property type="evidence" value="ECO:0007669"/>
    <property type="project" value="TreeGrafter"/>
</dbReference>
<dbReference type="Proteomes" id="UP000476030">
    <property type="component" value="Unassembled WGS sequence"/>
</dbReference>
<accession>A0A6L8W6H4</accession>
<dbReference type="GO" id="GO:0015192">
    <property type="term" value="F:L-phenylalanine transmembrane transporter activity"/>
    <property type="evidence" value="ECO:0007669"/>
    <property type="project" value="TreeGrafter"/>
</dbReference>
<dbReference type="InterPro" id="IPR003593">
    <property type="entry name" value="AAA+_ATPase"/>
</dbReference>
<dbReference type="GO" id="GO:0015808">
    <property type="term" value="P:L-alanine transport"/>
    <property type="evidence" value="ECO:0007669"/>
    <property type="project" value="TreeGrafter"/>
</dbReference>
<evidence type="ECO:0000256" key="1">
    <source>
        <dbReference type="ARBA" id="ARBA00022448"/>
    </source>
</evidence>
<dbReference type="Pfam" id="PF00005">
    <property type="entry name" value="ABC_tran"/>
    <property type="match status" value="1"/>
</dbReference>
<dbReference type="InterPro" id="IPR051120">
    <property type="entry name" value="ABC_AA/LPS_Transport"/>
</dbReference>
<evidence type="ECO:0000259" key="4">
    <source>
        <dbReference type="PROSITE" id="PS50893"/>
    </source>
</evidence>
<dbReference type="FunFam" id="3.40.50.300:FF:000421">
    <property type="entry name" value="Branched-chain amino acid ABC transporter ATP-binding protein"/>
    <property type="match status" value="1"/>
</dbReference>
<dbReference type="GO" id="GO:0042941">
    <property type="term" value="P:D-alanine transmembrane transport"/>
    <property type="evidence" value="ECO:0007669"/>
    <property type="project" value="TreeGrafter"/>
</dbReference>
<dbReference type="SMART" id="SM00382">
    <property type="entry name" value="AAA"/>
    <property type="match status" value="1"/>
</dbReference>
<dbReference type="CDD" id="cd03219">
    <property type="entry name" value="ABC_Mj1267_LivG_branched"/>
    <property type="match status" value="1"/>
</dbReference>
<sequence length="262" mass="27891">MEANILGVNNVTVQFGGIIALSDVSLEVTPGTIHAVIGPNGAGKSTLLNVISGIYSATKGDVSFEGERLSGLAGHEINAKGVARTFQNTELFKEMTALENVKVGLDRFHACGVINSALHTKQWKKSDAEADEAARELLKLVGLGDDETSSAGILPFGKQRRLEIARALATRPKLLLLDEPAAGLRAAEVEDLIAILRELKTNQGLTILIIDHVMALVMAISDRISVLNFGHKIADGAPKEIRESAEVIKAYLGEKAADAYST</sequence>
<evidence type="ECO:0000256" key="3">
    <source>
        <dbReference type="ARBA" id="ARBA00022840"/>
    </source>
</evidence>
<keyword evidence="6" id="KW-1185">Reference proteome</keyword>
<dbReference type="PROSITE" id="PS50893">
    <property type="entry name" value="ABC_TRANSPORTER_2"/>
    <property type="match status" value="1"/>
</dbReference>
<organism evidence="5 6">
    <name type="scientific">Sneathiella litorea</name>
    <dbReference type="NCBI Taxonomy" id="2606216"/>
    <lineage>
        <taxon>Bacteria</taxon>
        <taxon>Pseudomonadati</taxon>
        <taxon>Pseudomonadota</taxon>
        <taxon>Alphaproteobacteria</taxon>
        <taxon>Sneathiellales</taxon>
        <taxon>Sneathiellaceae</taxon>
        <taxon>Sneathiella</taxon>
    </lineage>
</organism>
<dbReference type="Pfam" id="PF12399">
    <property type="entry name" value="BCA_ABC_TP_C"/>
    <property type="match status" value="1"/>
</dbReference>
<dbReference type="GO" id="GO:0015188">
    <property type="term" value="F:L-isoleucine transmembrane transporter activity"/>
    <property type="evidence" value="ECO:0007669"/>
    <property type="project" value="TreeGrafter"/>
</dbReference>
<dbReference type="RefSeq" id="WP_161315300.1">
    <property type="nucleotide sequence ID" value="NZ_WTUW01000002.1"/>
</dbReference>
<dbReference type="GO" id="GO:1903805">
    <property type="term" value="P:L-valine import across plasma membrane"/>
    <property type="evidence" value="ECO:0007669"/>
    <property type="project" value="TreeGrafter"/>
</dbReference>
<evidence type="ECO:0000313" key="6">
    <source>
        <dbReference type="Proteomes" id="UP000476030"/>
    </source>
</evidence>
<dbReference type="GO" id="GO:0016887">
    <property type="term" value="F:ATP hydrolysis activity"/>
    <property type="evidence" value="ECO:0007669"/>
    <property type="project" value="InterPro"/>
</dbReference>
<proteinExistence type="predicted"/>
<gene>
    <name evidence="5" type="ORF">GQE98_08875</name>
</gene>
<dbReference type="InterPro" id="IPR027417">
    <property type="entry name" value="P-loop_NTPase"/>
</dbReference>
<protein>
    <submittedName>
        <fullName evidence="5">ATP-binding cassette domain-containing protein</fullName>
    </submittedName>
</protein>
<evidence type="ECO:0000313" key="5">
    <source>
        <dbReference type="EMBL" id="MZR30746.1"/>
    </source>
</evidence>
<dbReference type="PANTHER" id="PTHR45772">
    <property type="entry name" value="CONSERVED COMPONENT OF ABC TRANSPORTER FOR NATURAL AMINO ACIDS-RELATED"/>
    <property type="match status" value="1"/>
</dbReference>
<keyword evidence="1" id="KW-0813">Transport</keyword>
<dbReference type="InterPro" id="IPR003439">
    <property type="entry name" value="ABC_transporter-like_ATP-bd"/>
</dbReference>
<dbReference type="AlphaFoldDB" id="A0A6L8W6H4"/>